<evidence type="ECO:0000256" key="1">
    <source>
        <dbReference type="SAM" id="MobiDB-lite"/>
    </source>
</evidence>
<proteinExistence type="predicted"/>
<gene>
    <name evidence="2" type="ORF">GAK29_00891</name>
</gene>
<accession>A0A833PHR0</accession>
<name>A0A833PHR0_ACIBZ</name>
<organism evidence="2 3">
    <name type="scientific">Acinetobacter bereziniae</name>
    <name type="common">Acinetobacter genomosp. 10</name>
    <dbReference type="NCBI Taxonomy" id="106648"/>
    <lineage>
        <taxon>Bacteria</taxon>
        <taxon>Pseudomonadati</taxon>
        <taxon>Pseudomonadota</taxon>
        <taxon>Gammaproteobacteria</taxon>
        <taxon>Moraxellales</taxon>
        <taxon>Moraxellaceae</taxon>
        <taxon>Acinetobacter</taxon>
    </lineage>
</organism>
<evidence type="ECO:0000313" key="3">
    <source>
        <dbReference type="Proteomes" id="UP000490535"/>
    </source>
</evidence>
<feature type="region of interest" description="Disordered" evidence="1">
    <location>
        <begin position="67"/>
        <end position="91"/>
    </location>
</feature>
<dbReference type="Proteomes" id="UP000490535">
    <property type="component" value="Unassembled WGS sequence"/>
</dbReference>
<comment type="caution">
    <text evidence="2">The sequence shown here is derived from an EMBL/GenBank/DDBJ whole genome shotgun (WGS) entry which is preliminary data.</text>
</comment>
<dbReference type="AlphaFoldDB" id="A0A833PHR0"/>
<feature type="compositionally biased region" description="Polar residues" evidence="1">
    <location>
        <begin position="67"/>
        <end position="79"/>
    </location>
</feature>
<evidence type="ECO:0000313" key="2">
    <source>
        <dbReference type="EMBL" id="KAF1027085.1"/>
    </source>
</evidence>
<dbReference type="EMBL" id="WNDP01000014">
    <property type="protein sequence ID" value="KAF1027085.1"/>
    <property type="molecule type" value="Genomic_DNA"/>
</dbReference>
<reference evidence="3" key="1">
    <citation type="journal article" date="2020" name="MBio">
        <title>Horizontal gene transfer to a defensive symbiont with a reduced genome amongst a multipartite beetle microbiome.</title>
        <authorList>
            <person name="Waterworth S.C."/>
            <person name="Florez L.V."/>
            <person name="Rees E.R."/>
            <person name="Hertweck C."/>
            <person name="Kaltenpoth M."/>
            <person name="Kwan J.C."/>
        </authorList>
    </citation>
    <scope>NUCLEOTIDE SEQUENCE [LARGE SCALE GENOMIC DNA]</scope>
</reference>
<protein>
    <submittedName>
        <fullName evidence="2">Uncharacterized protein</fullName>
    </submittedName>
</protein>
<sequence length="192" mass="21778">MNQAEFARLHAVSKKTVTTWKNKGWVVLNTDGMVDVELSNKNLEQYRTIKNQTDDNEFLSVTQGNEVTETGNDSEGNAENSDEFSDYPETRLPAKELNRRLTLEKLRVERERARAAKYETEVREGVLLLASEVAQHDAEVGSQLKKKLMSLPSELAVRLSAMNSPAEVENLLRSELTNALNEFLDAYEYHDS</sequence>